<dbReference type="EMBL" id="CABITT030000008">
    <property type="protein sequence ID" value="VVB15852.1"/>
    <property type="molecule type" value="Genomic_DNA"/>
</dbReference>
<organism evidence="2 3">
    <name type="scientific">Arabis nemorensis</name>
    <dbReference type="NCBI Taxonomy" id="586526"/>
    <lineage>
        <taxon>Eukaryota</taxon>
        <taxon>Viridiplantae</taxon>
        <taxon>Streptophyta</taxon>
        <taxon>Embryophyta</taxon>
        <taxon>Tracheophyta</taxon>
        <taxon>Spermatophyta</taxon>
        <taxon>Magnoliopsida</taxon>
        <taxon>eudicotyledons</taxon>
        <taxon>Gunneridae</taxon>
        <taxon>Pentapetalae</taxon>
        <taxon>rosids</taxon>
        <taxon>malvids</taxon>
        <taxon>Brassicales</taxon>
        <taxon>Brassicaceae</taxon>
        <taxon>Arabideae</taxon>
        <taxon>Arabis</taxon>
    </lineage>
</organism>
<feature type="compositionally biased region" description="Acidic residues" evidence="1">
    <location>
        <begin position="1"/>
        <end position="14"/>
    </location>
</feature>
<feature type="region of interest" description="Disordered" evidence="1">
    <location>
        <begin position="1"/>
        <end position="73"/>
    </location>
</feature>
<dbReference type="AlphaFoldDB" id="A0A565CQF6"/>
<proteinExistence type="predicted"/>
<reference evidence="2" key="1">
    <citation type="submission" date="2019-07" db="EMBL/GenBank/DDBJ databases">
        <authorList>
            <person name="Dittberner H."/>
        </authorList>
    </citation>
    <scope>NUCLEOTIDE SEQUENCE [LARGE SCALE GENOMIC DNA]</scope>
</reference>
<comment type="caution">
    <text evidence="2">The sequence shown here is derived from an EMBL/GenBank/DDBJ whole genome shotgun (WGS) entry which is preliminary data.</text>
</comment>
<keyword evidence="3" id="KW-1185">Reference proteome</keyword>
<accession>A0A565CQF6</accession>
<protein>
    <submittedName>
        <fullName evidence="2">Uncharacterized protein</fullName>
    </submittedName>
</protein>
<feature type="compositionally biased region" description="Polar residues" evidence="1">
    <location>
        <begin position="45"/>
        <end position="59"/>
    </location>
</feature>
<evidence type="ECO:0000313" key="3">
    <source>
        <dbReference type="Proteomes" id="UP000489600"/>
    </source>
</evidence>
<name>A0A565CQF6_9BRAS</name>
<gene>
    <name evidence="2" type="ORF">ANE_LOCUS26296</name>
</gene>
<evidence type="ECO:0000256" key="1">
    <source>
        <dbReference type="SAM" id="MobiDB-lite"/>
    </source>
</evidence>
<evidence type="ECO:0000313" key="2">
    <source>
        <dbReference type="EMBL" id="VVB15852.1"/>
    </source>
</evidence>
<dbReference type="Proteomes" id="UP000489600">
    <property type="component" value="Unassembled WGS sequence"/>
</dbReference>
<sequence length="73" mass="8102">MEEENGEQLEEGEVELQTNSPKEKDTIPITVEPSTRSRSNRTKKGTTSTVLEPFAQTTKPLPPTAVGKRGKKY</sequence>